<feature type="compositionally biased region" description="Low complexity" evidence="4">
    <location>
        <begin position="237"/>
        <end position="246"/>
    </location>
</feature>
<feature type="transmembrane region" description="Helical" evidence="5">
    <location>
        <begin position="363"/>
        <end position="382"/>
    </location>
</feature>
<dbReference type="KEGG" id="hoh:Hoch_0237"/>
<reference evidence="6 7" key="1">
    <citation type="journal article" date="2010" name="Stand. Genomic Sci.">
        <title>Complete genome sequence of Haliangium ochraceum type strain (SMP-2).</title>
        <authorList>
            <consortium name="US DOE Joint Genome Institute (JGI-PGF)"/>
            <person name="Ivanova N."/>
            <person name="Daum C."/>
            <person name="Lang E."/>
            <person name="Abt B."/>
            <person name="Kopitz M."/>
            <person name="Saunders E."/>
            <person name="Lapidus A."/>
            <person name="Lucas S."/>
            <person name="Glavina Del Rio T."/>
            <person name="Nolan M."/>
            <person name="Tice H."/>
            <person name="Copeland A."/>
            <person name="Cheng J.F."/>
            <person name="Chen F."/>
            <person name="Bruce D."/>
            <person name="Goodwin L."/>
            <person name="Pitluck S."/>
            <person name="Mavromatis K."/>
            <person name="Pati A."/>
            <person name="Mikhailova N."/>
            <person name="Chen A."/>
            <person name="Palaniappan K."/>
            <person name="Land M."/>
            <person name="Hauser L."/>
            <person name="Chang Y.J."/>
            <person name="Jeffries C.D."/>
            <person name="Detter J.C."/>
            <person name="Brettin T."/>
            <person name="Rohde M."/>
            <person name="Goker M."/>
            <person name="Bristow J."/>
            <person name="Markowitz V."/>
            <person name="Eisen J.A."/>
            <person name="Hugenholtz P."/>
            <person name="Kyrpides N.C."/>
            <person name="Klenk H.P."/>
        </authorList>
    </citation>
    <scope>NUCLEOTIDE SEQUENCE [LARGE SCALE GENOMIC DNA]</scope>
    <source>
        <strain evidence="7">DSM 14365 / CIP 107738 / JCM 11303 / AJ 13395 / SMP-2</strain>
    </source>
</reference>
<feature type="compositionally biased region" description="Basic residues" evidence="4">
    <location>
        <begin position="974"/>
        <end position="984"/>
    </location>
</feature>
<feature type="repeat" description="TPR" evidence="3">
    <location>
        <begin position="722"/>
        <end position="755"/>
    </location>
</feature>
<evidence type="ECO:0000256" key="4">
    <source>
        <dbReference type="SAM" id="MobiDB-lite"/>
    </source>
</evidence>
<evidence type="ECO:0000256" key="1">
    <source>
        <dbReference type="ARBA" id="ARBA00022737"/>
    </source>
</evidence>
<name>D0LHL6_HALO1</name>
<dbReference type="STRING" id="502025.Hoch_0237"/>
<keyword evidence="5" id="KW-1133">Transmembrane helix</keyword>
<sequence>MSDFARRPTIDEIEQLRAQVRREPGSPAFVRLGEAYLALGRPQDAIEVGVPGLRDNPDSTAGRMMIGRAYVMQHQWKEAQDELLRLVKADRNHAAGFALLGEVLLRRQDLKRALPVLQHAQNLNPTNPYVEDLLKRARTGRAPDPPPPPPVPQDPQPAAAPYASASAHNDPLQFGVDEPTRVAGDMSSGLTPPPAAAPHGHAPQYPGHQSAPAPAPAPRPRQQQQAITDPGAKTIMAGAAPAAESKPPSPRPIPRALAQPAPQAAPAPAPAPKAEPETKKKPKVAAADMPPPGPPTGVRPRILSMDKPTDAAREAMHQAADVGDYLNALLTQGLLNVPAVQAQHTPHAYRSGKRWGHSVTRTFVFLFVLLAVGLGGGAFWIYQTEQQREEEVARHIARADTLLTTGTYNDVQEAREATASALRRDPASVSAMAKFARVETAAALLYGTPAAKGTSAMLRARKELTEEDAAWADIVFAEIASTLATLSDEAAGAPQERLGDARKTADAWLEKHPDDAWVRWLSGVAMLYANDLSGAAEAFEAAEADGEGPVVASIYRADMQTDAGELDGASVRYEAALERAPKHPLAIIGNALVQLARAEEAAVVLGKINTTMTEDEGPRANAYRALVFALAYLWVAWDYDQFTENLAKAEGVAEPRFLGRVALAQLANGQFAAAGDTRNRIVWYVAEPEQTHPVVAAVDAELQWSSGLSAPAIEQVGDSENIRARHLVGRALFDLGRLDESEKAFAEILEFAPEDWEAQTWHAAAQLAQAKGRARNEFDETLQQIARTQSNQVVRYVRGLAWQRSGDMREARRHFEESLEGVADEITELAEERANSMAYRAHAALAELDLDAGSTDKAVAHLERAVALNPAYLPAMALLGRVQVQRGQHAEAAATLKPLLEEPEIANAAVELAYAEALVGGGSPSDEARGQAREAVLRAKDKGASAEELGRVAALVDETLATEIGAGGAEEKPSRRRGRRRGRR</sequence>
<organism evidence="6 7">
    <name type="scientific">Haliangium ochraceum (strain DSM 14365 / JCM 11303 / SMP-2)</name>
    <dbReference type="NCBI Taxonomy" id="502025"/>
    <lineage>
        <taxon>Bacteria</taxon>
        <taxon>Pseudomonadati</taxon>
        <taxon>Myxococcota</taxon>
        <taxon>Polyangia</taxon>
        <taxon>Haliangiales</taxon>
        <taxon>Kofleriaceae</taxon>
        <taxon>Haliangium</taxon>
    </lineage>
</organism>
<feature type="region of interest" description="Disordered" evidence="4">
    <location>
        <begin position="963"/>
        <end position="984"/>
    </location>
</feature>
<gene>
    <name evidence="6" type="ordered locus">Hoch_0237</name>
</gene>
<dbReference type="OrthoDB" id="5469953at2"/>
<dbReference type="Gene3D" id="1.25.40.10">
    <property type="entry name" value="Tetratricopeptide repeat domain"/>
    <property type="match status" value="3"/>
</dbReference>
<dbReference type="eggNOG" id="COG0457">
    <property type="taxonomic scope" value="Bacteria"/>
</dbReference>
<dbReference type="EMBL" id="CP001804">
    <property type="protein sequence ID" value="ACY12878.1"/>
    <property type="molecule type" value="Genomic_DNA"/>
</dbReference>
<accession>D0LHL6</accession>
<feature type="compositionally biased region" description="Pro residues" evidence="4">
    <location>
        <begin position="143"/>
        <end position="155"/>
    </location>
</feature>
<keyword evidence="5" id="KW-0812">Transmembrane</keyword>
<dbReference type="Proteomes" id="UP000001880">
    <property type="component" value="Chromosome"/>
</dbReference>
<dbReference type="PANTHER" id="PTHR45586:SF1">
    <property type="entry name" value="LIPOPOLYSACCHARIDE ASSEMBLY PROTEIN B"/>
    <property type="match status" value="1"/>
</dbReference>
<keyword evidence="7" id="KW-1185">Reference proteome</keyword>
<dbReference type="InterPro" id="IPR011990">
    <property type="entry name" value="TPR-like_helical_dom_sf"/>
</dbReference>
<keyword evidence="5" id="KW-0472">Membrane</keyword>
<dbReference type="PANTHER" id="PTHR45586">
    <property type="entry name" value="TPR REPEAT-CONTAINING PROTEIN PA4667"/>
    <property type="match status" value="1"/>
</dbReference>
<dbReference type="AlphaFoldDB" id="D0LHL6"/>
<dbReference type="Pfam" id="PF13181">
    <property type="entry name" value="TPR_8"/>
    <property type="match status" value="1"/>
</dbReference>
<keyword evidence="2 3" id="KW-0802">TPR repeat</keyword>
<dbReference type="SUPFAM" id="SSF48452">
    <property type="entry name" value="TPR-like"/>
    <property type="match status" value="4"/>
</dbReference>
<feature type="repeat" description="TPR" evidence="3">
    <location>
        <begin position="839"/>
        <end position="872"/>
    </location>
</feature>
<evidence type="ECO:0000256" key="5">
    <source>
        <dbReference type="SAM" id="Phobius"/>
    </source>
</evidence>
<feature type="region of interest" description="Disordered" evidence="4">
    <location>
        <begin position="138"/>
        <end position="301"/>
    </location>
</feature>
<dbReference type="InterPro" id="IPR019734">
    <property type="entry name" value="TPR_rpt"/>
</dbReference>
<dbReference type="SMART" id="SM00028">
    <property type="entry name" value="TPR"/>
    <property type="match status" value="6"/>
</dbReference>
<feature type="compositionally biased region" description="Pro residues" evidence="4">
    <location>
        <begin position="263"/>
        <end position="273"/>
    </location>
</feature>
<evidence type="ECO:0000313" key="7">
    <source>
        <dbReference type="Proteomes" id="UP000001880"/>
    </source>
</evidence>
<feature type="repeat" description="TPR" evidence="3">
    <location>
        <begin position="94"/>
        <end position="127"/>
    </location>
</feature>
<evidence type="ECO:0000256" key="3">
    <source>
        <dbReference type="PROSITE-ProRule" id="PRU00339"/>
    </source>
</evidence>
<dbReference type="InterPro" id="IPR051012">
    <property type="entry name" value="CellSynth/LPSAsmb/PSIAsmb"/>
</dbReference>
<evidence type="ECO:0000256" key="2">
    <source>
        <dbReference type="ARBA" id="ARBA00022803"/>
    </source>
</evidence>
<evidence type="ECO:0000313" key="6">
    <source>
        <dbReference type="EMBL" id="ACY12878.1"/>
    </source>
</evidence>
<feature type="compositionally biased region" description="Low complexity" evidence="4">
    <location>
        <begin position="197"/>
        <end position="212"/>
    </location>
</feature>
<dbReference type="HOGENOM" id="CLU_302826_0_0_7"/>
<dbReference type="PROSITE" id="PS50005">
    <property type="entry name" value="TPR"/>
    <property type="match status" value="3"/>
</dbReference>
<dbReference type="RefSeq" id="WP_012825505.1">
    <property type="nucleotide sequence ID" value="NC_013440.1"/>
</dbReference>
<dbReference type="Pfam" id="PF14559">
    <property type="entry name" value="TPR_19"/>
    <property type="match status" value="2"/>
</dbReference>
<keyword evidence="1" id="KW-0677">Repeat</keyword>
<feature type="compositionally biased region" description="Low complexity" evidence="4">
    <location>
        <begin position="156"/>
        <end position="167"/>
    </location>
</feature>
<protein>
    <submittedName>
        <fullName evidence="6">Tetratricopeptide TPR_2 repeat protein</fullName>
    </submittedName>
</protein>
<proteinExistence type="predicted"/>